<dbReference type="AlphaFoldDB" id="A0A4D6MSQ9"/>
<gene>
    <name evidence="2" type="ORF">DEO72_LG8g1687</name>
</gene>
<organism evidence="2 3">
    <name type="scientific">Vigna unguiculata</name>
    <name type="common">Cowpea</name>
    <dbReference type="NCBI Taxonomy" id="3917"/>
    <lineage>
        <taxon>Eukaryota</taxon>
        <taxon>Viridiplantae</taxon>
        <taxon>Streptophyta</taxon>
        <taxon>Embryophyta</taxon>
        <taxon>Tracheophyta</taxon>
        <taxon>Spermatophyta</taxon>
        <taxon>Magnoliopsida</taxon>
        <taxon>eudicotyledons</taxon>
        <taxon>Gunneridae</taxon>
        <taxon>Pentapetalae</taxon>
        <taxon>rosids</taxon>
        <taxon>fabids</taxon>
        <taxon>Fabales</taxon>
        <taxon>Fabaceae</taxon>
        <taxon>Papilionoideae</taxon>
        <taxon>50 kb inversion clade</taxon>
        <taxon>NPAAA clade</taxon>
        <taxon>indigoferoid/millettioid clade</taxon>
        <taxon>Phaseoleae</taxon>
        <taxon>Vigna</taxon>
    </lineage>
</organism>
<proteinExistence type="predicted"/>
<evidence type="ECO:0000256" key="1">
    <source>
        <dbReference type="SAM" id="MobiDB-lite"/>
    </source>
</evidence>
<feature type="region of interest" description="Disordered" evidence="1">
    <location>
        <begin position="104"/>
        <end position="165"/>
    </location>
</feature>
<evidence type="ECO:0000313" key="2">
    <source>
        <dbReference type="EMBL" id="QCE03662.1"/>
    </source>
</evidence>
<reference evidence="2 3" key="1">
    <citation type="submission" date="2019-04" db="EMBL/GenBank/DDBJ databases">
        <title>An improved genome assembly and genetic linkage map for asparagus bean, Vigna unguiculata ssp. sesquipedialis.</title>
        <authorList>
            <person name="Xia Q."/>
            <person name="Zhang R."/>
            <person name="Dong Y."/>
        </authorList>
    </citation>
    <scope>NUCLEOTIDE SEQUENCE [LARGE SCALE GENOMIC DNA]</scope>
    <source>
        <tissue evidence="2">Leaf</tissue>
    </source>
</reference>
<name>A0A4D6MSQ9_VIGUN</name>
<feature type="compositionally biased region" description="Basic and acidic residues" evidence="1">
    <location>
        <begin position="155"/>
        <end position="165"/>
    </location>
</feature>
<protein>
    <submittedName>
        <fullName evidence="2">Uncharacterized protein</fullName>
    </submittedName>
</protein>
<dbReference type="EMBL" id="CP039352">
    <property type="protein sequence ID" value="QCE03662.1"/>
    <property type="molecule type" value="Genomic_DNA"/>
</dbReference>
<dbReference type="Proteomes" id="UP000501690">
    <property type="component" value="Linkage Group LG8"/>
</dbReference>
<feature type="compositionally biased region" description="Polar residues" evidence="1">
    <location>
        <begin position="110"/>
        <end position="127"/>
    </location>
</feature>
<keyword evidence="3" id="KW-1185">Reference proteome</keyword>
<accession>A0A4D6MSQ9</accession>
<evidence type="ECO:0000313" key="3">
    <source>
        <dbReference type="Proteomes" id="UP000501690"/>
    </source>
</evidence>
<sequence length="202" mass="22517">MAATAASGQHSSTIFLLAGETSHLHRSRTYTVFIIFIASSTMEVHLERAASRRAPTFCTTASNHHLCSQNTNPLHLNLDHQGSSRKYLFLPTLSFLTAIHQHEEQRDCENQPSQRKTQQAYTLSIPSLPTPAHRSNSRRDSRSTMATNPTTAPLSEKKSSYNRAAKGETMEAETLVWKESALCHVSGCYWTIKVVNWSTGQS</sequence>
<feature type="compositionally biased region" description="Polar residues" evidence="1">
    <location>
        <begin position="143"/>
        <end position="153"/>
    </location>
</feature>